<dbReference type="InterPro" id="IPR012337">
    <property type="entry name" value="RNaseH-like_sf"/>
</dbReference>
<dbReference type="AlphaFoldDB" id="A0A6L6YJZ6"/>
<evidence type="ECO:0000313" key="2">
    <source>
        <dbReference type="EMBL" id="MVX58016.1"/>
    </source>
</evidence>
<dbReference type="PANTHER" id="PTHR34614">
    <property type="match status" value="1"/>
</dbReference>
<dbReference type="EMBL" id="WSRP01000089">
    <property type="protein sequence ID" value="MVX58016.1"/>
    <property type="molecule type" value="Genomic_DNA"/>
</dbReference>
<comment type="caution">
    <text evidence="2">The sequence shown here is derived from an EMBL/GenBank/DDBJ whole genome shotgun (WGS) entry which is preliminary data.</text>
</comment>
<organism evidence="2 3">
    <name type="scientific">Parasutterella muris</name>
    <dbReference type="NCBI Taxonomy" id="2565572"/>
    <lineage>
        <taxon>Bacteria</taxon>
        <taxon>Pseudomonadati</taxon>
        <taxon>Pseudomonadota</taxon>
        <taxon>Betaproteobacteria</taxon>
        <taxon>Burkholderiales</taxon>
        <taxon>Sutterellaceae</taxon>
        <taxon>Parasutterella</taxon>
    </lineage>
</organism>
<name>A0A6L6YJZ6_9BURK</name>
<dbReference type="GO" id="GO:0004803">
    <property type="term" value="F:transposase activity"/>
    <property type="evidence" value="ECO:0007669"/>
    <property type="project" value="InterPro"/>
</dbReference>
<dbReference type="SUPFAM" id="SSF53098">
    <property type="entry name" value="Ribonuclease H-like"/>
    <property type="match status" value="1"/>
</dbReference>
<evidence type="ECO:0000313" key="3">
    <source>
        <dbReference type="Proteomes" id="UP000472580"/>
    </source>
</evidence>
<evidence type="ECO:0000259" key="1">
    <source>
        <dbReference type="Pfam" id="PF01609"/>
    </source>
</evidence>
<dbReference type="NCBIfam" id="NF033559">
    <property type="entry name" value="transpos_IS1634"/>
    <property type="match status" value="1"/>
</dbReference>
<protein>
    <submittedName>
        <fullName evidence="2">IS1634 family transposase</fullName>
    </submittedName>
</protein>
<dbReference type="Pfam" id="PF01609">
    <property type="entry name" value="DDE_Tnp_1"/>
    <property type="match status" value="1"/>
</dbReference>
<reference evidence="2 3" key="1">
    <citation type="submission" date="2019-12" db="EMBL/GenBank/DDBJ databases">
        <title>Microbes associate with the intestines of laboratory mice.</title>
        <authorList>
            <person name="Navarre W."/>
            <person name="Wong E."/>
        </authorList>
    </citation>
    <scope>NUCLEOTIDE SEQUENCE [LARGE SCALE GENOMIC DNA]</scope>
    <source>
        <strain evidence="2 3">NM82_D38</strain>
    </source>
</reference>
<sequence>MPMHVSIVSVKNHKYIRVCSSYRNAEGKPRTRVIENHGRLETVLEKDPEFLDKLKARIAEENRLEQLAKDRELELQARKRMDKLSELARSNNDLPGCFHLYNVGAAIIRKVWCDLKMPEFFRYLQKDRNIGYSYDKAAYLLTEQRLLAPASKLQNFKNKDSSIIDHSEIDHLQDLYRVLDLLKEDKESVVKHLNREIQKRTKRKITAAFYDVTTYSFESRNISDYKDFGLSKDHKVNEVQVVLGLVMDENGIPIDYELFNGSTNEFGTMVPLIKKIKTTYGIDQLIVVADRGLNSSENLFALRQIGCDFVIAQKFKNASADEKKAILDQNNWQKSTCDENGEIFCHYKTIEVNKPLYETRTSPTTKLNYKTKKVIDTMNLHWIVSYSPRRAKKDRADRDRAIDKALDAIKNPGKLRLTGYKSLVKMPRKDGAPQLDTEKIEEQSQWDGYYVICTNLEISPERATEIYRKLWQIEDCFRVSKSQLETRPCFVWTDSHIYGHFLSCFISLVLEKYMLYSLKQELGDQVTHGKMCSALRQSQVVYDDINPQLPLFLRLYEPGLFDEMSKHFGLKVLSRVEKPVGLKKKLHLPGLKVVATTAWKS</sequence>
<dbReference type="InterPro" id="IPR002559">
    <property type="entry name" value="Transposase_11"/>
</dbReference>
<dbReference type="Proteomes" id="UP000472580">
    <property type="component" value="Unassembled WGS sequence"/>
</dbReference>
<dbReference type="OrthoDB" id="8547152at2"/>
<dbReference type="RefSeq" id="WP_160336423.1">
    <property type="nucleotide sequence ID" value="NZ_WSRP01000089.1"/>
</dbReference>
<feature type="domain" description="Transposase IS4-like" evidence="1">
    <location>
        <begin position="243"/>
        <end position="509"/>
    </location>
</feature>
<dbReference type="InterPro" id="IPR047654">
    <property type="entry name" value="IS1634_transpos"/>
</dbReference>
<dbReference type="GO" id="GO:0006313">
    <property type="term" value="P:DNA transposition"/>
    <property type="evidence" value="ECO:0007669"/>
    <property type="project" value="InterPro"/>
</dbReference>
<gene>
    <name evidence="2" type="ORF">E5987_12630</name>
</gene>
<proteinExistence type="predicted"/>
<accession>A0A6L6YJZ6</accession>
<keyword evidence="3" id="KW-1185">Reference proteome</keyword>
<dbReference type="PANTHER" id="PTHR34614:SF2">
    <property type="entry name" value="TRANSPOSASE IS4-LIKE DOMAIN-CONTAINING PROTEIN"/>
    <property type="match status" value="1"/>
</dbReference>
<dbReference type="GO" id="GO:0003677">
    <property type="term" value="F:DNA binding"/>
    <property type="evidence" value="ECO:0007669"/>
    <property type="project" value="InterPro"/>
</dbReference>